<name>A0A1I7YPV1_9BILA</name>
<feature type="chain" id="PRO_5009312426" evidence="2">
    <location>
        <begin position="18"/>
        <end position="172"/>
    </location>
</feature>
<evidence type="ECO:0000313" key="4">
    <source>
        <dbReference type="WBParaSite" id="L893_g18490.t1"/>
    </source>
</evidence>
<organism evidence="3 4">
    <name type="scientific">Steinernema glaseri</name>
    <dbReference type="NCBI Taxonomy" id="37863"/>
    <lineage>
        <taxon>Eukaryota</taxon>
        <taxon>Metazoa</taxon>
        <taxon>Ecdysozoa</taxon>
        <taxon>Nematoda</taxon>
        <taxon>Chromadorea</taxon>
        <taxon>Rhabditida</taxon>
        <taxon>Tylenchina</taxon>
        <taxon>Panagrolaimomorpha</taxon>
        <taxon>Strongyloidoidea</taxon>
        <taxon>Steinernematidae</taxon>
        <taxon>Steinernema</taxon>
    </lineage>
</organism>
<reference evidence="4" key="1">
    <citation type="submission" date="2016-11" db="UniProtKB">
        <authorList>
            <consortium name="WormBaseParasite"/>
        </authorList>
    </citation>
    <scope>IDENTIFICATION</scope>
</reference>
<keyword evidence="3" id="KW-1185">Reference proteome</keyword>
<evidence type="ECO:0000256" key="2">
    <source>
        <dbReference type="SAM" id="SignalP"/>
    </source>
</evidence>
<evidence type="ECO:0000256" key="1">
    <source>
        <dbReference type="SAM" id="MobiDB-lite"/>
    </source>
</evidence>
<feature type="region of interest" description="Disordered" evidence="1">
    <location>
        <begin position="21"/>
        <end position="59"/>
    </location>
</feature>
<sequence>MKKLVFLLIVSLASVLCGPPGIQTDNEGPPVDVRQGPPPVPVEVGQGDRPSLGASRGRGQNVESACGITRCTHGGRVRFPQPFNCAKYLESGHHGQDVLLEKKCPGQRQFNPMSCQCEEGFDCESCSGAKLMGKAGDRHYRIHLDMEKPHQIRCPEGEHFCEQSRHCVSDEF</sequence>
<proteinExistence type="predicted"/>
<dbReference type="Proteomes" id="UP000095287">
    <property type="component" value="Unplaced"/>
</dbReference>
<dbReference type="AlphaFoldDB" id="A0A1I7YPV1"/>
<evidence type="ECO:0000313" key="3">
    <source>
        <dbReference type="Proteomes" id="UP000095287"/>
    </source>
</evidence>
<accession>A0A1I7YPV1</accession>
<keyword evidence="2" id="KW-0732">Signal</keyword>
<dbReference type="WBParaSite" id="L893_g18490.t1">
    <property type="protein sequence ID" value="L893_g18490.t1"/>
    <property type="gene ID" value="L893_g18490"/>
</dbReference>
<feature type="signal peptide" evidence="2">
    <location>
        <begin position="1"/>
        <end position="17"/>
    </location>
</feature>
<protein>
    <submittedName>
        <fullName evidence="4">Secreted protein</fullName>
    </submittedName>
</protein>